<dbReference type="Proteomes" id="UP000254771">
    <property type="component" value="Unassembled WGS sequence"/>
</dbReference>
<sequence>MAISNDQELRKVLDELPTTEQRDLGCRFVVSVRHLSEDPRIGQALEVIAERSGQPDEMLSAYKGVKALSNQTYTACGRDADWAIQAEHFVAAAAVACLLPEGQISNNTNLAWKAAVQARMAKNCEMILNDAGEVDNEAQKQYAIAEAFISENG</sequence>
<dbReference type="EMBL" id="QFXE01000021">
    <property type="protein sequence ID" value="RDH82060.1"/>
    <property type="molecule type" value="Genomic_DNA"/>
</dbReference>
<evidence type="ECO:0000313" key="1">
    <source>
        <dbReference type="EMBL" id="RDH82060.1"/>
    </source>
</evidence>
<name>A0A370DBW0_9GAMM</name>
<protein>
    <submittedName>
        <fullName evidence="1">Uncharacterized protein</fullName>
    </submittedName>
</protein>
<comment type="caution">
    <text evidence="1">The sequence shown here is derived from an EMBL/GenBank/DDBJ whole genome shotgun (WGS) entry which is preliminary data.</text>
</comment>
<accession>A0A370DBW0</accession>
<dbReference type="AlphaFoldDB" id="A0A370DBW0"/>
<evidence type="ECO:0000313" key="2">
    <source>
        <dbReference type="Proteomes" id="UP000254771"/>
    </source>
</evidence>
<gene>
    <name evidence="1" type="ORF">DIZ78_16665</name>
</gene>
<reference evidence="1 2" key="1">
    <citation type="journal article" date="2018" name="ISME J.">
        <title>Endosymbiont genomes yield clues of tubeworm success.</title>
        <authorList>
            <person name="Li Y."/>
            <person name="Liles M.R."/>
            <person name="Halanych K.M."/>
        </authorList>
    </citation>
    <scope>NUCLEOTIDE SEQUENCE [LARGE SCALE GENOMIC DNA]</scope>
    <source>
        <strain evidence="1">A1462</strain>
    </source>
</reference>
<organism evidence="1 2">
    <name type="scientific">endosymbiont of Escarpia spicata</name>
    <dbReference type="NCBI Taxonomy" id="2200908"/>
    <lineage>
        <taxon>Bacteria</taxon>
        <taxon>Pseudomonadati</taxon>
        <taxon>Pseudomonadota</taxon>
        <taxon>Gammaproteobacteria</taxon>
        <taxon>sulfur-oxidizing symbionts</taxon>
    </lineage>
</organism>
<proteinExistence type="predicted"/>
<keyword evidence="2" id="KW-1185">Reference proteome</keyword>